<feature type="transmembrane region" description="Helical" evidence="2">
    <location>
        <begin position="66"/>
        <end position="86"/>
    </location>
</feature>
<proteinExistence type="inferred from homology"/>
<dbReference type="InterPro" id="IPR006104">
    <property type="entry name" value="Glyco_hydro_2_N"/>
</dbReference>
<dbReference type="AlphaFoldDB" id="A0A328DT45"/>
<evidence type="ECO:0000256" key="2">
    <source>
        <dbReference type="SAM" id="Phobius"/>
    </source>
</evidence>
<gene>
    <name evidence="4" type="ORF">DM860_001142</name>
</gene>
<dbReference type="EMBL" id="NQVE01000097">
    <property type="protein sequence ID" value="RAL48822.1"/>
    <property type="molecule type" value="Genomic_DNA"/>
</dbReference>
<dbReference type="SUPFAM" id="SSF49785">
    <property type="entry name" value="Galactose-binding domain-like"/>
    <property type="match status" value="1"/>
</dbReference>
<accession>A0A328DT45</accession>
<dbReference type="Pfam" id="PF02837">
    <property type="entry name" value="Glyco_hydro_2_N"/>
    <property type="match status" value="1"/>
</dbReference>
<evidence type="ECO:0000259" key="3">
    <source>
        <dbReference type="Pfam" id="PF02837"/>
    </source>
</evidence>
<dbReference type="Proteomes" id="UP000249390">
    <property type="component" value="Unassembled WGS sequence"/>
</dbReference>
<keyword evidence="5" id="KW-1185">Reference proteome</keyword>
<evidence type="ECO:0000256" key="1">
    <source>
        <dbReference type="ARBA" id="ARBA00007401"/>
    </source>
</evidence>
<keyword evidence="2" id="KW-1133">Transmembrane helix</keyword>
<organism evidence="4 5">
    <name type="scientific">Cuscuta australis</name>
    <dbReference type="NCBI Taxonomy" id="267555"/>
    <lineage>
        <taxon>Eukaryota</taxon>
        <taxon>Viridiplantae</taxon>
        <taxon>Streptophyta</taxon>
        <taxon>Embryophyta</taxon>
        <taxon>Tracheophyta</taxon>
        <taxon>Spermatophyta</taxon>
        <taxon>Magnoliopsida</taxon>
        <taxon>eudicotyledons</taxon>
        <taxon>Gunneridae</taxon>
        <taxon>Pentapetalae</taxon>
        <taxon>asterids</taxon>
        <taxon>lamiids</taxon>
        <taxon>Solanales</taxon>
        <taxon>Convolvulaceae</taxon>
        <taxon>Cuscuteae</taxon>
        <taxon>Cuscuta</taxon>
        <taxon>Cuscuta subgen. Grammica</taxon>
        <taxon>Cuscuta sect. Cleistogrammica</taxon>
    </lineage>
</organism>
<keyword evidence="2" id="KW-0472">Membrane</keyword>
<comment type="similarity">
    <text evidence="1">Belongs to the glycosyl hydrolase 2 family.</text>
</comment>
<keyword evidence="2" id="KW-0812">Transmembrane</keyword>
<evidence type="ECO:0000313" key="5">
    <source>
        <dbReference type="Proteomes" id="UP000249390"/>
    </source>
</evidence>
<feature type="domain" description="Glycosyl hydrolases family 2 sugar binding" evidence="3">
    <location>
        <begin position="12"/>
        <end position="61"/>
    </location>
</feature>
<sequence length="245" mass="27267">MVALFRTLNRTRFRCHGYDKPIYTNTKYPFHFDPSKVSNENPIGYYWTMFFLPKEWEATKTLSLRTFFLLLPSSSSFSFFFFFFLLRLSRPTSPPEAAAQPIVAAQPVAQARPSSPVAGSQPLPPSPPAAVAHGLRVQRRHAKRRTSPNAGRRCFAFAGSPSPPLPATTIIAAAAQRRRRRFTSSFCRTPPPLPASFPAVDCSAASRCSSPSSCRYATVAGVRHRRRIRPLPRVDIAGRLTSTPD</sequence>
<dbReference type="InterPro" id="IPR008979">
    <property type="entry name" value="Galactose-bd-like_sf"/>
</dbReference>
<dbReference type="Gene3D" id="2.60.120.260">
    <property type="entry name" value="Galactose-binding domain-like"/>
    <property type="match status" value="1"/>
</dbReference>
<name>A0A328DT45_9ASTE</name>
<reference evidence="4 5" key="1">
    <citation type="submission" date="2018-06" db="EMBL/GenBank/DDBJ databases">
        <title>The Genome of Cuscuta australis (Dodder) Provides Insight into the Evolution of Plant Parasitism.</title>
        <authorList>
            <person name="Liu H."/>
        </authorList>
    </citation>
    <scope>NUCLEOTIDE SEQUENCE [LARGE SCALE GENOMIC DNA]</scope>
    <source>
        <strain evidence="5">cv. Yunnan</strain>
        <tissue evidence="4">Vines</tissue>
    </source>
</reference>
<comment type="caution">
    <text evidence="4">The sequence shown here is derived from an EMBL/GenBank/DDBJ whole genome shotgun (WGS) entry which is preliminary data.</text>
</comment>
<protein>
    <recommendedName>
        <fullName evidence="3">Glycosyl hydrolases family 2 sugar binding domain-containing protein</fullName>
    </recommendedName>
</protein>
<evidence type="ECO:0000313" key="4">
    <source>
        <dbReference type="EMBL" id="RAL48822.1"/>
    </source>
</evidence>